<feature type="compositionally biased region" description="Basic and acidic residues" evidence="1">
    <location>
        <begin position="142"/>
        <end position="151"/>
    </location>
</feature>
<organism evidence="2 3">
    <name type="scientific">Bemisia tabaci</name>
    <name type="common">Sweetpotato whitefly</name>
    <name type="synonym">Aleurodes tabaci</name>
    <dbReference type="NCBI Taxonomy" id="7038"/>
    <lineage>
        <taxon>Eukaryota</taxon>
        <taxon>Metazoa</taxon>
        <taxon>Ecdysozoa</taxon>
        <taxon>Arthropoda</taxon>
        <taxon>Hexapoda</taxon>
        <taxon>Insecta</taxon>
        <taxon>Pterygota</taxon>
        <taxon>Neoptera</taxon>
        <taxon>Paraneoptera</taxon>
        <taxon>Hemiptera</taxon>
        <taxon>Sternorrhyncha</taxon>
        <taxon>Aleyrodoidea</taxon>
        <taxon>Aleyrodidae</taxon>
        <taxon>Aleyrodinae</taxon>
        <taxon>Bemisia</taxon>
    </lineage>
</organism>
<accession>A0A9P0ABS6</accession>
<feature type="region of interest" description="Disordered" evidence="1">
    <location>
        <begin position="92"/>
        <end position="165"/>
    </location>
</feature>
<keyword evidence="3" id="KW-1185">Reference proteome</keyword>
<dbReference type="Proteomes" id="UP001152759">
    <property type="component" value="Chromosome 4"/>
</dbReference>
<sequence length="431" mass="48154">MNKDESNIDLSVVLFLEEDDAPAVVASSWLRFRDRMCYWPSHIKSECKREKLVHSSAVPDPEEGWELCPMRVLQKGIKDPLIARNKAKLAETTSDIDTQPLKRPKKPVQKFSPEESSDEENQRSNKKDRKRPKKSVSSKPSQDSDKNERQEPAPTIYASPANVSGTIPFNASNASSNFELRPNASSENFSKSPDTPNLYGSNSNAHFVGASSNFESHFAFARTDGEARDPSLSSGRDFSRALQYLKSAVESNGRLLEKILEKVEKLEIGATSESAVKTNAAESNIDEMLPCKTYEDALKVEETIIKPTDALNKLFRFTSHNAGLQVKRTSEARACPAQSLYEQNMQRSYSGSRKEDKDEIAARNQVFSVWEDTISYPKYKCPLSEVKNVNPNCAVEMLDSILDHYDENDVSIDKSALLLKGGYAADILLPI</sequence>
<feature type="region of interest" description="Disordered" evidence="1">
    <location>
        <begin position="178"/>
        <end position="197"/>
    </location>
</feature>
<feature type="compositionally biased region" description="Basic residues" evidence="1">
    <location>
        <begin position="126"/>
        <end position="136"/>
    </location>
</feature>
<protein>
    <submittedName>
        <fullName evidence="2">Uncharacterized protein</fullName>
    </submittedName>
</protein>
<dbReference type="EMBL" id="OU963865">
    <property type="protein sequence ID" value="CAH0388420.1"/>
    <property type="molecule type" value="Genomic_DNA"/>
</dbReference>
<reference evidence="2" key="1">
    <citation type="submission" date="2021-12" db="EMBL/GenBank/DDBJ databases">
        <authorList>
            <person name="King R."/>
        </authorList>
    </citation>
    <scope>NUCLEOTIDE SEQUENCE</scope>
</reference>
<evidence type="ECO:0000313" key="3">
    <source>
        <dbReference type="Proteomes" id="UP001152759"/>
    </source>
</evidence>
<gene>
    <name evidence="2" type="ORF">BEMITA_LOCUS7334</name>
</gene>
<evidence type="ECO:0000313" key="2">
    <source>
        <dbReference type="EMBL" id="CAH0388420.1"/>
    </source>
</evidence>
<dbReference type="AlphaFoldDB" id="A0A9P0ABS6"/>
<evidence type="ECO:0000256" key="1">
    <source>
        <dbReference type="SAM" id="MobiDB-lite"/>
    </source>
</evidence>
<proteinExistence type="predicted"/>
<name>A0A9P0ABS6_BEMTA</name>